<keyword evidence="1" id="KW-1133">Transmembrane helix</keyword>
<organism evidence="2 3">
    <name type="scientific">Nocardia uniformis</name>
    <dbReference type="NCBI Taxonomy" id="53432"/>
    <lineage>
        <taxon>Bacteria</taxon>
        <taxon>Bacillati</taxon>
        <taxon>Actinomycetota</taxon>
        <taxon>Actinomycetes</taxon>
        <taxon>Mycobacteriales</taxon>
        <taxon>Nocardiaceae</taxon>
        <taxon>Nocardia</taxon>
    </lineage>
</organism>
<reference evidence="2 3" key="1">
    <citation type="submission" date="2020-05" db="EMBL/GenBank/DDBJ databases">
        <title>MicrobeNet Type strains.</title>
        <authorList>
            <person name="Nicholson A.C."/>
        </authorList>
    </citation>
    <scope>NUCLEOTIDE SEQUENCE [LARGE SCALE GENOMIC DNA]</scope>
    <source>
        <strain evidence="2 3">JCM 3224</strain>
    </source>
</reference>
<sequence>MHTLLSNLGDLAQVVLAALIFGAGLPTIFAFGIHFRARADDAGPDGGAVRTATLAVSTLCFAVVMAAVVIGVLFIAKGFLASRLGIHIFGA</sequence>
<keyword evidence="3" id="KW-1185">Reference proteome</keyword>
<evidence type="ECO:0000313" key="2">
    <source>
        <dbReference type="EMBL" id="NNH75406.1"/>
    </source>
</evidence>
<accession>A0A849CC15</accession>
<protein>
    <submittedName>
        <fullName evidence="2">Uncharacterized protein</fullName>
    </submittedName>
</protein>
<dbReference type="RefSeq" id="WP_067528223.1">
    <property type="nucleotide sequence ID" value="NZ_JABELX010000021.1"/>
</dbReference>
<dbReference type="Proteomes" id="UP000586827">
    <property type="component" value="Unassembled WGS sequence"/>
</dbReference>
<comment type="caution">
    <text evidence="2">The sequence shown here is derived from an EMBL/GenBank/DDBJ whole genome shotgun (WGS) entry which is preliminary data.</text>
</comment>
<name>A0A849CC15_9NOCA</name>
<dbReference type="EMBL" id="JABELX010000021">
    <property type="protein sequence ID" value="NNH75406.1"/>
    <property type="molecule type" value="Genomic_DNA"/>
</dbReference>
<dbReference type="AlphaFoldDB" id="A0A849CC15"/>
<keyword evidence="1" id="KW-0812">Transmembrane</keyword>
<evidence type="ECO:0000313" key="3">
    <source>
        <dbReference type="Proteomes" id="UP000586827"/>
    </source>
</evidence>
<feature type="transmembrane region" description="Helical" evidence="1">
    <location>
        <begin position="12"/>
        <end position="34"/>
    </location>
</feature>
<keyword evidence="1" id="KW-0472">Membrane</keyword>
<evidence type="ECO:0000256" key="1">
    <source>
        <dbReference type="SAM" id="Phobius"/>
    </source>
</evidence>
<proteinExistence type="predicted"/>
<gene>
    <name evidence="2" type="ORF">HLB23_37110</name>
</gene>
<feature type="transmembrane region" description="Helical" evidence="1">
    <location>
        <begin position="54"/>
        <end position="76"/>
    </location>
</feature>